<feature type="transmembrane region" description="Helical" evidence="1">
    <location>
        <begin position="137"/>
        <end position="157"/>
    </location>
</feature>
<sequence>DCTNNKKEHALSYVDNLLKKPSLKYLIALIAIVFFLSLAKQFPQLPFKYLLKQKAPQAKDYLMIMGSFSFKQAIYGVFTLLLGVLLGLWMYIKGSKLLAKIGGVLIIIITILGLYVFKMPANEATIDIKSAYSLMPYGMFMSFIALFLYLIKELCYFRFPLKNRFSAKILVDLIFVSIAMPLSTYMSTLVIVMKGSILASNNIYMGMFFISMLICFIALYWINKEQKSNLIE</sequence>
<organism evidence="2">
    <name type="scientific">marine sediment metagenome</name>
    <dbReference type="NCBI Taxonomy" id="412755"/>
    <lineage>
        <taxon>unclassified sequences</taxon>
        <taxon>metagenomes</taxon>
        <taxon>ecological metagenomes</taxon>
    </lineage>
</organism>
<feature type="transmembrane region" description="Helical" evidence="1">
    <location>
        <begin position="169"/>
        <end position="191"/>
    </location>
</feature>
<proteinExistence type="predicted"/>
<evidence type="ECO:0000313" key="2">
    <source>
        <dbReference type="EMBL" id="KKL61519.1"/>
    </source>
</evidence>
<gene>
    <name evidence="2" type="ORF">LCGC14_2194470</name>
</gene>
<evidence type="ECO:0000256" key="1">
    <source>
        <dbReference type="SAM" id="Phobius"/>
    </source>
</evidence>
<feature type="transmembrane region" description="Helical" evidence="1">
    <location>
        <begin position="25"/>
        <end position="42"/>
    </location>
</feature>
<comment type="caution">
    <text evidence="2">The sequence shown here is derived from an EMBL/GenBank/DDBJ whole genome shotgun (WGS) entry which is preliminary data.</text>
</comment>
<protein>
    <submittedName>
        <fullName evidence="2">Uncharacterized protein</fullName>
    </submittedName>
</protein>
<accession>A0A0F9DIP7</accession>
<feature type="transmembrane region" description="Helical" evidence="1">
    <location>
        <begin position="203"/>
        <end position="222"/>
    </location>
</feature>
<keyword evidence="1" id="KW-0812">Transmembrane</keyword>
<keyword evidence="1" id="KW-0472">Membrane</keyword>
<reference evidence="2" key="1">
    <citation type="journal article" date="2015" name="Nature">
        <title>Complex archaea that bridge the gap between prokaryotes and eukaryotes.</title>
        <authorList>
            <person name="Spang A."/>
            <person name="Saw J.H."/>
            <person name="Jorgensen S.L."/>
            <person name="Zaremba-Niedzwiedzka K."/>
            <person name="Martijn J."/>
            <person name="Lind A.E."/>
            <person name="van Eijk R."/>
            <person name="Schleper C."/>
            <person name="Guy L."/>
            <person name="Ettema T.J."/>
        </authorList>
    </citation>
    <scope>NUCLEOTIDE SEQUENCE</scope>
</reference>
<feature type="non-terminal residue" evidence="2">
    <location>
        <position position="1"/>
    </location>
</feature>
<keyword evidence="1" id="KW-1133">Transmembrane helix</keyword>
<feature type="transmembrane region" description="Helical" evidence="1">
    <location>
        <begin position="97"/>
        <end position="117"/>
    </location>
</feature>
<name>A0A0F9DIP7_9ZZZZ</name>
<dbReference type="EMBL" id="LAZR01028794">
    <property type="protein sequence ID" value="KKL61519.1"/>
    <property type="molecule type" value="Genomic_DNA"/>
</dbReference>
<dbReference type="AlphaFoldDB" id="A0A0F9DIP7"/>
<feature type="transmembrane region" description="Helical" evidence="1">
    <location>
        <begin position="73"/>
        <end position="92"/>
    </location>
</feature>